<feature type="domain" description="LysR substrate-binding" evidence="5">
    <location>
        <begin position="20"/>
        <end position="208"/>
    </location>
</feature>
<evidence type="ECO:0000256" key="1">
    <source>
        <dbReference type="ARBA" id="ARBA00009437"/>
    </source>
</evidence>
<feature type="non-terminal residue" evidence="6">
    <location>
        <position position="1"/>
    </location>
</feature>
<reference evidence="6" key="1">
    <citation type="submission" date="2020-10" db="EMBL/GenBank/DDBJ databases">
        <authorList>
            <person name="Gilroy R."/>
        </authorList>
    </citation>
    <scope>NUCLEOTIDE SEQUENCE</scope>
    <source>
        <strain evidence="6">ChiGjej1B1-1684</strain>
    </source>
</reference>
<dbReference type="GO" id="GO:0006355">
    <property type="term" value="P:regulation of DNA-templated transcription"/>
    <property type="evidence" value="ECO:0007669"/>
    <property type="project" value="TreeGrafter"/>
</dbReference>
<organism evidence="6 7">
    <name type="scientific">Candidatus Limousia pullorum</name>
    <dbReference type="NCBI Taxonomy" id="2840860"/>
    <lineage>
        <taxon>Bacteria</taxon>
        <taxon>Bacillati</taxon>
        <taxon>Bacillota</taxon>
        <taxon>Clostridia</taxon>
        <taxon>Eubacteriales</taxon>
        <taxon>Oscillospiraceae</taxon>
        <taxon>Oscillospiraceae incertae sedis</taxon>
        <taxon>Candidatus Limousia</taxon>
    </lineage>
</organism>
<dbReference type="InterPro" id="IPR005119">
    <property type="entry name" value="LysR_subst-bd"/>
</dbReference>
<keyword evidence="3" id="KW-0238">DNA-binding</keyword>
<evidence type="ECO:0000313" key="6">
    <source>
        <dbReference type="EMBL" id="HIU49894.1"/>
    </source>
</evidence>
<evidence type="ECO:0000259" key="5">
    <source>
        <dbReference type="Pfam" id="PF03466"/>
    </source>
</evidence>
<proteinExistence type="inferred from homology"/>
<dbReference type="Proteomes" id="UP000824118">
    <property type="component" value="Unassembled WGS sequence"/>
</dbReference>
<keyword evidence="4" id="KW-0804">Transcription</keyword>
<dbReference type="PANTHER" id="PTHR30126:SF40">
    <property type="entry name" value="HTH-TYPE TRANSCRIPTIONAL REGULATOR GLTR"/>
    <property type="match status" value="1"/>
</dbReference>
<name>A0A9D1S7A0_9FIRM</name>
<reference evidence="6" key="2">
    <citation type="journal article" date="2021" name="PeerJ">
        <title>Extensive microbial diversity within the chicken gut microbiome revealed by metagenomics and culture.</title>
        <authorList>
            <person name="Gilroy R."/>
            <person name="Ravi A."/>
            <person name="Getino M."/>
            <person name="Pursley I."/>
            <person name="Horton D.L."/>
            <person name="Alikhan N.F."/>
            <person name="Baker D."/>
            <person name="Gharbi K."/>
            <person name="Hall N."/>
            <person name="Watson M."/>
            <person name="Adriaenssens E.M."/>
            <person name="Foster-Nyarko E."/>
            <person name="Jarju S."/>
            <person name="Secka A."/>
            <person name="Antonio M."/>
            <person name="Oren A."/>
            <person name="Chaudhuri R.R."/>
            <person name="La Ragione R."/>
            <person name="Hildebrand F."/>
            <person name="Pallen M.J."/>
        </authorList>
    </citation>
    <scope>NUCLEOTIDE SEQUENCE</scope>
    <source>
        <strain evidence="6">ChiGjej1B1-1684</strain>
    </source>
</reference>
<evidence type="ECO:0000256" key="2">
    <source>
        <dbReference type="ARBA" id="ARBA00023015"/>
    </source>
</evidence>
<accession>A0A9D1S7A0</accession>
<gene>
    <name evidence="6" type="ORF">IAD22_02610</name>
</gene>
<comment type="similarity">
    <text evidence="1">Belongs to the LysR transcriptional regulatory family.</text>
</comment>
<evidence type="ECO:0000313" key="7">
    <source>
        <dbReference type="Proteomes" id="UP000824118"/>
    </source>
</evidence>
<dbReference type="SUPFAM" id="SSF53850">
    <property type="entry name" value="Periplasmic binding protein-like II"/>
    <property type="match status" value="1"/>
</dbReference>
<sequence length="226" mass="26016">TMKHNDSFLRDSIHNIRNHNSTLSFGATLTIGEYVIPGKLAAYLKKYPETKVNLTIANTEKLLSMLDKGEIDFAVVEGYFGKNQYEHIVCSLENYTAVCCKDHPFAETEKSLEELFSQTLILREKGSGTREILTRSLEEKNLGIYDFKNIIELSNINAVKTLVEKDCGITFIYEAAVQEELRKGTLKKIYVKDLIDKHEFTFIWRKNSIFSDYYKTIYDNLINSVL</sequence>
<evidence type="ECO:0000256" key="4">
    <source>
        <dbReference type="ARBA" id="ARBA00023163"/>
    </source>
</evidence>
<dbReference type="EMBL" id="DVNG01000034">
    <property type="protein sequence ID" value="HIU49894.1"/>
    <property type="molecule type" value="Genomic_DNA"/>
</dbReference>
<dbReference type="GO" id="GO:0000976">
    <property type="term" value="F:transcription cis-regulatory region binding"/>
    <property type="evidence" value="ECO:0007669"/>
    <property type="project" value="TreeGrafter"/>
</dbReference>
<dbReference type="Pfam" id="PF03466">
    <property type="entry name" value="LysR_substrate"/>
    <property type="match status" value="1"/>
</dbReference>
<dbReference type="Gene3D" id="3.40.190.10">
    <property type="entry name" value="Periplasmic binding protein-like II"/>
    <property type="match status" value="2"/>
</dbReference>
<comment type="caution">
    <text evidence="6">The sequence shown here is derived from an EMBL/GenBank/DDBJ whole genome shotgun (WGS) entry which is preliminary data.</text>
</comment>
<evidence type="ECO:0000256" key="3">
    <source>
        <dbReference type="ARBA" id="ARBA00023125"/>
    </source>
</evidence>
<protein>
    <submittedName>
        <fullName evidence="6">LysR family transcriptional regulator</fullName>
    </submittedName>
</protein>
<dbReference type="PANTHER" id="PTHR30126">
    <property type="entry name" value="HTH-TYPE TRANSCRIPTIONAL REGULATOR"/>
    <property type="match status" value="1"/>
</dbReference>
<dbReference type="AlphaFoldDB" id="A0A9D1S7A0"/>
<keyword evidence="2" id="KW-0805">Transcription regulation</keyword>